<dbReference type="AlphaFoldDB" id="I3XR45"/>
<dbReference type="RefSeq" id="WP_014767320.1">
    <property type="nucleotide sequence ID" value="NC_018001.1"/>
</dbReference>
<feature type="domain" description="Glycosyltransferase subfamily 4-like N-terminal" evidence="1">
    <location>
        <begin position="14"/>
        <end position="87"/>
    </location>
</feature>
<keyword evidence="3" id="KW-1185">Reference proteome</keyword>
<accession>I3XR45</accession>
<dbReference type="EMBL" id="CP003321">
    <property type="protein sequence ID" value="AFL66419.1"/>
    <property type="molecule type" value="Genomic_DNA"/>
</dbReference>
<dbReference type="HOGENOM" id="CLU_2190920_0_0_2"/>
<dbReference type="GeneID" id="32177038"/>
<dbReference type="eggNOG" id="arCOG05174">
    <property type="taxonomic scope" value="Archaea"/>
</dbReference>
<dbReference type="InterPro" id="IPR028098">
    <property type="entry name" value="Glyco_trans_4-like_N"/>
</dbReference>
<evidence type="ECO:0000313" key="2">
    <source>
        <dbReference type="EMBL" id="AFL66419.1"/>
    </source>
</evidence>
<proteinExistence type="predicted"/>
<dbReference type="Gene3D" id="3.40.50.2000">
    <property type="entry name" value="Glycogen Phosphorylase B"/>
    <property type="match status" value="1"/>
</dbReference>
<gene>
    <name evidence="2" type="ORF">Desfe_0515</name>
</gene>
<dbReference type="Pfam" id="PF13439">
    <property type="entry name" value="Glyco_transf_4"/>
    <property type="match status" value="1"/>
</dbReference>
<name>I3XR45_DESAM</name>
<evidence type="ECO:0000313" key="3">
    <source>
        <dbReference type="Proteomes" id="UP000006175"/>
    </source>
</evidence>
<dbReference type="Proteomes" id="UP000006175">
    <property type="component" value="Chromosome"/>
</dbReference>
<dbReference type="KEGG" id="dfd:Desfe_0515"/>
<sequence length="108" mass="12914">MKLLFITPSYYPHIGGVEYVVKSVAERFARLGHDVTVLAGEPNADKPREEEVNGVHVIRWPVWSPYEAYHIPRMRSGLFKYLREARRYSMLFTFRRLPQRRFNKPRYT</sequence>
<dbReference type="SUPFAM" id="SSF53756">
    <property type="entry name" value="UDP-Glycosyltransferase/glycogen phosphorylase"/>
    <property type="match status" value="1"/>
</dbReference>
<organism evidence="2 3">
    <name type="scientific">Desulfurococcus amylolyticus DSM 16532</name>
    <dbReference type="NCBI Taxonomy" id="768672"/>
    <lineage>
        <taxon>Archaea</taxon>
        <taxon>Thermoproteota</taxon>
        <taxon>Thermoprotei</taxon>
        <taxon>Desulfurococcales</taxon>
        <taxon>Desulfurococcaceae</taxon>
        <taxon>Desulfurococcus</taxon>
    </lineage>
</organism>
<dbReference type="OrthoDB" id="132546at2157"/>
<evidence type="ECO:0000259" key="1">
    <source>
        <dbReference type="Pfam" id="PF13439"/>
    </source>
</evidence>
<reference evidence="2 3" key="1">
    <citation type="journal article" date="2012" name="J. Bacteriol.">
        <title>Complete Genome Sequence of Desulfurococcus fermentans, a Hyperthermophilic Cellulolytic Crenarchaeon Isolated from a Freshwater Hot Spring in Kamchatka, Russia.</title>
        <authorList>
            <person name="Susanti D."/>
            <person name="Johnson E.F."/>
            <person name="Rodriguez J.R."/>
            <person name="Anderson I."/>
            <person name="Perevalova A.A."/>
            <person name="Kyrpides N."/>
            <person name="Lucas S."/>
            <person name="Han J."/>
            <person name="Lapidus A."/>
            <person name="Cheng J.F."/>
            <person name="Goodwin L."/>
            <person name="Pitluck S."/>
            <person name="Mavrommatis K."/>
            <person name="Peters L."/>
            <person name="Land M.L."/>
            <person name="Hauser L."/>
            <person name="Gopalan V."/>
            <person name="Chan P.P."/>
            <person name="Lowe T.M."/>
            <person name="Atomi H."/>
            <person name="Bonch-Osmolovskaya E.A."/>
            <person name="Woyke T."/>
            <person name="Mukhopadhyay B."/>
        </authorList>
    </citation>
    <scope>NUCLEOTIDE SEQUENCE [LARGE SCALE GENOMIC DNA]</scope>
    <source>
        <strain evidence="2 3">DSM 16532</strain>
    </source>
</reference>
<protein>
    <recommendedName>
        <fullName evidence="1">Glycosyltransferase subfamily 4-like N-terminal domain-containing protein</fullName>
    </recommendedName>
</protein>